<gene>
    <name evidence="5" type="ORF">IF651_05720</name>
</gene>
<evidence type="ECO:0000259" key="4">
    <source>
        <dbReference type="Pfam" id="PF13649"/>
    </source>
</evidence>
<dbReference type="CDD" id="cd02440">
    <property type="entry name" value="AdoMet_MTases"/>
    <property type="match status" value="1"/>
</dbReference>
<proteinExistence type="predicted"/>
<dbReference type="PANTHER" id="PTHR43861">
    <property type="entry name" value="TRANS-ACONITATE 2-METHYLTRANSFERASE-RELATED"/>
    <property type="match status" value="1"/>
</dbReference>
<evidence type="ECO:0000256" key="1">
    <source>
        <dbReference type="ARBA" id="ARBA00022603"/>
    </source>
</evidence>
<dbReference type="InterPro" id="IPR029063">
    <property type="entry name" value="SAM-dependent_MTases_sf"/>
</dbReference>
<dbReference type="EMBL" id="JACYHB010000003">
    <property type="protein sequence ID" value="MBD8078557.1"/>
    <property type="molecule type" value="Genomic_DNA"/>
</dbReference>
<evidence type="ECO:0000313" key="6">
    <source>
        <dbReference type="Proteomes" id="UP000610846"/>
    </source>
</evidence>
<dbReference type="Pfam" id="PF13649">
    <property type="entry name" value="Methyltransf_25"/>
    <property type="match status" value="1"/>
</dbReference>
<dbReference type="RefSeq" id="WP_191828126.1">
    <property type="nucleotide sequence ID" value="NZ_JACYHB010000003.1"/>
</dbReference>
<feature type="domain" description="Methyltransferase" evidence="4">
    <location>
        <begin position="66"/>
        <end position="161"/>
    </location>
</feature>
<dbReference type="SUPFAM" id="SSF53335">
    <property type="entry name" value="S-adenosyl-L-methionine-dependent methyltransferases"/>
    <property type="match status" value="1"/>
</dbReference>
<reference evidence="5" key="1">
    <citation type="journal article" date="2018" name="Curr. Microbiol.">
        <title>Cellulosimicrobium arenosum sp. nov., Isolated from Marine Sediment Sand.</title>
        <authorList>
            <person name="Oh M."/>
            <person name="Kim J.H."/>
            <person name="Yoon J.H."/>
            <person name="Schumann P."/>
            <person name="Kim W."/>
        </authorList>
    </citation>
    <scope>NUCLEOTIDE SEQUENCE</scope>
    <source>
        <strain evidence="5">KCTC 49039</strain>
    </source>
</reference>
<organism evidence="5 6">
    <name type="scientific">Cellulosimicrobium arenosum</name>
    <dbReference type="NCBI Taxonomy" id="2708133"/>
    <lineage>
        <taxon>Bacteria</taxon>
        <taxon>Bacillati</taxon>
        <taxon>Actinomycetota</taxon>
        <taxon>Actinomycetes</taxon>
        <taxon>Micrococcales</taxon>
        <taxon>Promicromonosporaceae</taxon>
        <taxon>Cellulosimicrobium</taxon>
    </lineage>
</organism>
<keyword evidence="2" id="KW-0808">Transferase</keyword>
<dbReference type="GO" id="GO:0008168">
    <property type="term" value="F:methyltransferase activity"/>
    <property type="evidence" value="ECO:0007669"/>
    <property type="project" value="UniProtKB-KW"/>
</dbReference>
<evidence type="ECO:0000256" key="3">
    <source>
        <dbReference type="SAM" id="MobiDB-lite"/>
    </source>
</evidence>
<keyword evidence="6" id="KW-1185">Reference proteome</keyword>
<evidence type="ECO:0000313" key="5">
    <source>
        <dbReference type="EMBL" id="MBD8078557.1"/>
    </source>
</evidence>
<protein>
    <submittedName>
        <fullName evidence="5">Class I SAM-dependent methyltransferase</fullName>
    </submittedName>
</protein>
<feature type="compositionally biased region" description="Basic and acidic residues" evidence="3">
    <location>
        <begin position="17"/>
        <end position="32"/>
    </location>
</feature>
<dbReference type="Proteomes" id="UP000610846">
    <property type="component" value="Unassembled WGS sequence"/>
</dbReference>
<dbReference type="PANTHER" id="PTHR43861:SF1">
    <property type="entry name" value="TRANS-ACONITATE 2-METHYLTRANSFERASE"/>
    <property type="match status" value="1"/>
</dbReference>
<name>A0A927G7X7_9MICO</name>
<dbReference type="Gene3D" id="3.40.50.150">
    <property type="entry name" value="Vaccinia Virus protein VP39"/>
    <property type="match status" value="1"/>
</dbReference>
<dbReference type="GO" id="GO:0032259">
    <property type="term" value="P:methylation"/>
    <property type="evidence" value="ECO:0007669"/>
    <property type="project" value="UniProtKB-KW"/>
</dbReference>
<dbReference type="AlphaFoldDB" id="A0A927G7X7"/>
<comment type="caution">
    <text evidence="5">The sequence shown here is derived from an EMBL/GenBank/DDBJ whole genome shotgun (WGS) entry which is preliminary data.</text>
</comment>
<feature type="region of interest" description="Disordered" evidence="3">
    <location>
        <begin position="1"/>
        <end position="32"/>
    </location>
</feature>
<accession>A0A927G7X7</accession>
<feature type="compositionally biased region" description="Basic residues" evidence="3">
    <location>
        <begin position="1"/>
        <end position="16"/>
    </location>
</feature>
<dbReference type="InterPro" id="IPR041698">
    <property type="entry name" value="Methyltransf_25"/>
</dbReference>
<reference evidence="5" key="2">
    <citation type="submission" date="2020-09" db="EMBL/GenBank/DDBJ databases">
        <authorList>
            <person name="Yu Y."/>
        </authorList>
    </citation>
    <scope>NUCLEOTIDE SEQUENCE</scope>
    <source>
        <strain evidence="5">KCTC 49039</strain>
    </source>
</reference>
<evidence type="ECO:0000256" key="2">
    <source>
        <dbReference type="ARBA" id="ARBA00022679"/>
    </source>
</evidence>
<keyword evidence="1 5" id="KW-0489">Methyltransferase</keyword>
<sequence>MAQHPAHQHTHQHAHQHAHEHGHGQGQPDDQHMADMLDLDALVAGPLLDELTGWAAEHAPATVRDVVDLGAGTGTGTLALARRFPAARITSVDAAPAMLDRLRSATVALGDRVVPLEADLDQGWPVDLAAPDLVWSALALHHVADPVRLLDEIRDRLAPDGLLVLVEMDAPPTYLPHDVGHGRPGLEDRLHDAVDTGGMDPHPDWTDTLEAHGYDVVGCESFAVTTADPSTLARLAHLFLTHVRSRTADDLAADDRATLDLLLGDGPDSVLHRRDLELRASRTVWAARRA</sequence>